<dbReference type="Gene3D" id="1.10.510.10">
    <property type="entry name" value="Transferase(Phosphotransferase) domain 1"/>
    <property type="match status" value="1"/>
</dbReference>
<feature type="compositionally biased region" description="Pro residues" evidence="1">
    <location>
        <begin position="779"/>
        <end position="788"/>
    </location>
</feature>
<gene>
    <name evidence="3" type="ORF">ACFOLH_12310</name>
</gene>
<dbReference type="SUPFAM" id="SSF49785">
    <property type="entry name" value="Galactose-binding domain-like"/>
    <property type="match status" value="1"/>
</dbReference>
<sequence>MVDRIGPGTLLAGRYRLEEQVQTDPVTTLWRAEDTTLERPVGVRLLPADHPRAQPTLDAARRVALVDDARLQRVFGVGVEVGAGYVVLEWVTGQDATALAGDVTEQEALRVVVEAAEALRTAASRQLHHGRLGPRQVVRAPDGRVRVLGTAVDVAAVGQATPAAAARPESRDVRDLTAVLYALLTGRWPFGATDGTAAAPTEKGRPVGVRALSGQVTETLETVVAEVLAGTGPETLDGLVQRLHAVREGRAGAPGEAGETPAPRSSVSRDRVAPPVGAAAPGTAAGASAAGALAAGAAGAGAAGAAGAAATAAGAAGGDGGPVVTPAGAHPGEGRTAAAPASSVPATTRDGSAQRDDDGDTDVLPTVGGSAGTSDAGSRARAGGRVAGGLAAGGLAGGAAGLTAAPAAGLRVPAEEVAGTTAATAAGAPGGAGYAAPPAPAAPDRPSGELSTGTAPSSPATSVLSAPDATAARAAGASAPGAAGAGGTSTGPGTAAGTVAGTASTTSGAGTAESTLTTTPAAEAPAAAPPTGTPTGPAPVGQPSAGDSPAPTDDGTRERTGSQPAHRVPSRPTPVAAAGSAAAAGAAAAAGGLAGAAGALAGTPGGGVPGTAGAPASGTSGAPTAGTAAAAPAPAQVAARAPGGPPAGYVSRAPVQEPDEDDGWDLLPVGDQSWDEDGWDAAGTWTEDQQPWDDQPWEDAQDRGRAGTAVAGAAADADVLPLPPKEARRRGVAGAGTGVAVVLVMGAFVGGGLVWALDRFRDDDPATAAPAVTESAAPAPVPSAPAAPPVVDAPTLISPAGVQALDPQGDGGENDQDAPRAVDGDPASSWQTQRYESQDFGGLKTGLGLAFDLGAPADIQSVVIDAPGDGGTYEVRAGTGPAFDGSTVIATGTTGEAPSTLAPTAPVTTQFVIVWFTGLAEVEGDWRGVVNEVQVQVP</sequence>
<feature type="compositionally biased region" description="Low complexity" evidence="1">
    <location>
        <begin position="491"/>
        <end position="526"/>
    </location>
</feature>
<feature type="compositionally biased region" description="Low complexity" evidence="1">
    <location>
        <begin position="251"/>
        <end position="264"/>
    </location>
</feature>
<organism evidence="3 4">
    <name type="scientific">Aquipuribacter hungaricus</name>
    <dbReference type="NCBI Taxonomy" id="545624"/>
    <lineage>
        <taxon>Bacteria</taxon>
        <taxon>Bacillati</taxon>
        <taxon>Actinomycetota</taxon>
        <taxon>Actinomycetes</taxon>
        <taxon>Micrococcales</taxon>
        <taxon>Intrasporangiaceae</taxon>
        <taxon>Aquipuribacter</taxon>
    </lineage>
</organism>
<feature type="compositionally biased region" description="Low complexity" evidence="1">
    <location>
        <begin position="769"/>
        <end position="778"/>
    </location>
</feature>
<feature type="transmembrane region" description="Helical" evidence="2">
    <location>
        <begin position="732"/>
        <end position="757"/>
    </location>
</feature>
<accession>A0ABV7WJJ3</accession>
<keyword evidence="2" id="KW-0812">Transmembrane</keyword>
<feature type="compositionally biased region" description="Low complexity" evidence="1">
    <location>
        <begin position="573"/>
        <end position="602"/>
    </location>
</feature>
<dbReference type="EMBL" id="JBHRWW010000007">
    <property type="protein sequence ID" value="MFC3689127.1"/>
    <property type="molecule type" value="Genomic_DNA"/>
</dbReference>
<keyword evidence="4" id="KW-1185">Reference proteome</keyword>
<feature type="compositionally biased region" description="Low complexity" evidence="1">
    <location>
        <begin position="706"/>
        <end position="719"/>
    </location>
</feature>
<feature type="compositionally biased region" description="Low complexity" evidence="1">
    <location>
        <begin position="336"/>
        <end position="348"/>
    </location>
</feature>
<dbReference type="Gene3D" id="3.30.200.20">
    <property type="entry name" value="Phosphorylase Kinase, domain 1"/>
    <property type="match status" value="1"/>
</dbReference>
<dbReference type="InterPro" id="IPR008979">
    <property type="entry name" value="Galactose-bd-like_sf"/>
</dbReference>
<evidence type="ECO:0000256" key="1">
    <source>
        <dbReference type="SAM" id="MobiDB-lite"/>
    </source>
</evidence>
<reference evidence="4" key="1">
    <citation type="journal article" date="2019" name="Int. J. Syst. Evol. Microbiol.">
        <title>The Global Catalogue of Microorganisms (GCM) 10K type strain sequencing project: providing services to taxonomists for standard genome sequencing and annotation.</title>
        <authorList>
            <consortium name="The Broad Institute Genomics Platform"/>
            <consortium name="The Broad Institute Genome Sequencing Center for Infectious Disease"/>
            <person name="Wu L."/>
            <person name="Ma J."/>
        </authorList>
    </citation>
    <scope>NUCLEOTIDE SEQUENCE [LARGE SCALE GENOMIC DNA]</scope>
    <source>
        <strain evidence="4">NCAIM B.02333</strain>
    </source>
</reference>
<dbReference type="Gene3D" id="2.60.120.260">
    <property type="entry name" value="Galactose-binding domain-like"/>
    <property type="match status" value="1"/>
</dbReference>
<feature type="region of interest" description="Disordered" evidence="1">
    <location>
        <begin position="249"/>
        <end position="283"/>
    </location>
</feature>
<keyword evidence="2" id="KW-1133">Transmembrane helix</keyword>
<evidence type="ECO:0000313" key="4">
    <source>
        <dbReference type="Proteomes" id="UP001595685"/>
    </source>
</evidence>
<feature type="compositionally biased region" description="Low complexity" evidence="1">
    <location>
        <begin position="451"/>
        <end position="482"/>
    </location>
</feature>
<name>A0ABV7WJJ3_9MICO</name>
<feature type="region of interest" description="Disordered" evidence="1">
    <location>
        <begin position="323"/>
        <end position="382"/>
    </location>
</feature>
<keyword evidence="2" id="KW-0472">Membrane</keyword>
<evidence type="ECO:0000313" key="3">
    <source>
        <dbReference type="EMBL" id="MFC3689127.1"/>
    </source>
</evidence>
<dbReference type="RefSeq" id="WP_376985559.1">
    <property type="nucleotide sequence ID" value="NZ_JBHRWW010000007.1"/>
</dbReference>
<dbReference type="CDD" id="cd13973">
    <property type="entry name" value="PK_MviN-like"/>
    <property type="match status" value="1"/>
</dbReference>
<protein>
    <recommendedName>
        <fullName evidence="5">Protein kinase domain-containing protein</fullName>
    </recommendedName>
</protein>
<dbReference type="Proteomes" id="UP001595685">
    <property type="component" value="Unassembled WGS sequence"/>
</dbReference>
<evidence type="ECO:0000256" key="2">
    <source>
        <dbReference type="SAM" id="Phobius"/>
    </source>
</evidence>
<proteinExistence type="predicted"/>
<dbReference type="SUPFAM" id="SSF56112">
    <property type="entry name" value="Protein kinase-like (PK-like)"/>
    <property type="match status" value="1"/>
</dbReference>
<comment type="caution">
    <text evidence="3">The sequence shown here is derived from an EMBL/GenBank/DDBJ whole genome shotgun (WGS) entry which is preliminary data.</text>
</comment>
<feature type="compositionally biased region" description="Low complexity" evidence="1">
    <location>
        <begin position="366"/>
        <end position="382"/>
    </location>
</feature>
<dbReference type="InterPro" id="IPR011009">
    <property type="entry name" value="Kinase-like_dom_sf"/>
</dbReference>
<feature type="compositionally biased region" description="Low complexity" evidence="1">
    <location>
        <begin position="273"/>
        <end position="283"/>
    </location>
</feature>
<feature type="region of interest" description="Disordered" evidence="1">
    <location>
        <begin position="426"/>
        <end position="722"/>
    </location>
</feature>
<feature type="region of interest" description="Disordered" evidence="1">
    <location>
        <begin position="769"/>
        <end position="832"/>
    </location>
</feature>
<evidence type="ECO:0008006" key="5">
    <source>
        <dbReference type="Google" id="ProtNLM"/>
    </source>
</evidence>
<feature type="compositionally biased region" description="Low complexity" evidence="1">
    <location>
        <begin position="611"/>
        <end position="642"/>
    </location>
</feature>